<evidence type="ECO:0000313" key="3">
    <source>
        <dbReference type="EMBL" id="MBG0778984.1"/>
    </source>
</evidence>
<gene>
    <name evidence="3" type="ORF">H0S81_03565</name>
</gene>
<dbReference type="Gene3D" id="3.40.50.150">
    <property type="entry name" value="Vaccinia Virus protein VP39"/>
    <property type="match status" value="1"/>
</dbReference>
<evidence type="ECO:0000256" key="2">
    <source>
        <dbReference type="ARBA" id="ARBA00022679"/>
    </source>
</evidence>
<dbReference type="Proteomes" id="UP000706172">
    <property type="component" value="Unassembled WGS sequence"/>
</dbReference>
<dbReference type="GO" id="GO:0008276">
    <property type="term" value="F:protein methyltransferase activity"/>
    <property type="evidence" value="ECO:0007669"/>
    <property type="project" value="TreeGrafter"/>
</dbReference>
<dbReference type="GO" id="GO:0005840">
    <property type="term" value="C:ribosome"/>
    <property type="evidence" value="ECO:0007669"/>
    <property type="project" value="UniProtKB-KW"/>
</dbReference>
<comment type="caution">
    <text evidence="3">The sequence shown here is derived from an EMBL/GenBank/DDBJ whole genome shotgun (WGS) entry which is preliminary data.</text>
</comment>
<dbReference type="PANTHER" id="PTHR43648:SF1">
    <property type="entry name" value="ELECTRON TRANSFER FLAVOPROTEIN BETA SUBUNIT LYSINE METHYLTRANSFERASE"/>
    <property type="match status" value="1"/>
</dbReference>
<dbReference type="Pfam" id="PF06325">
    <property type="entry name" value="PrmA"/>
    <property type="match status" value="1"/>
</dbReference>
<reference evidence="3" key="1">
    <citation type="submission" date="2020-07" db="EMBL/GenBank/DDBJ databases">
        <title>Severe corrosion of carbon steel in oil field produced water can be linked to methanogenic archaea containing a special type of NiFe hydrogenase.</title>
        <authorList>
            <person name="Lahme S."/>
            <person name="Mand J."/>
            <person name="Longwell J."/>
            <person name="Smith R."/>
            <person name="Enning D."/>
        </authorList>
    </citation>
    <scope>NUCLEOTIDE SEQUENCE</scope>
    <source>
        <strain evidence="3">MIC098Bin6</strain>
    </source>
</reference>
<protein>
    <submittedName>
        <fullName evidence="3">50S ribosomal protein L11 methyltransferase</fullName>
    </submittedName>
</protein>
<name>A0A931GAZ4_9BACT</name>
<dbReference type="InterPro" id="IPR029063">
    <property type="entry name" value="SAM-dependent_MTases_sf"/>
</dbReference>
<keyword evidence="3" id="KW-0689">Ribosomal protein</keyword>
<dbReference type="SUPFAM" id="SSF53335">
    <property type="entry name" value="S-adenosyl-L-methionine-dependent methyltransferases"/>
    <property type="match status" value="1"/>
</dbReference>
<evidence type="ECO:0000256" key="1">
    <source>
        <dbReference type="ARBA" id="ARBA00022603"/>
    </source>
</evidence>
<sequence>MTPFDRKAVLAILDHADTRLTARAYVHDIAAAMHIPLSEAKTVLKTLVNHQDVTYQEIFGTTSVIRNFQKPVQVTDHFVLTPPDISYGSGRQDLHVIRLEPGISFGSGHHPTTRLCLAAMEHLFFHIRPHASIFQASGADIGTGSGVLAIALCLAGVSGCLAYDIDPNAVSEAKKNIDLNHLSGRIRVLKHPMPETGPGLGMVCANLRTPTLETLAPLFRKRLKPGGFLIFSGIRTWEADALKTCFTKYGVTPVWEKTDKNWVGLIFADQIDTS</sequence>
<proteinExistence type="predicted"/>
<dbReference type="InterPro" id="IPR050078">
    <property type="entry name" value="Ribosomal_L11_MeTrfase_PrmA"/>
</dbReference>
<dbReference type="GO" id="GO:0032259">
    <property type="term" value="P:methylation"/>
    <property type="evidence" value="ECO:0007669"/>
    <property type="project" value="UniProtKB-KW"/>
</dbReference>
<keyword evidence="1 3" id="KW-0489">Methyltransferase</keyword>
<keyword evidence="3" id="KW-0687">Ribonucleoprotein</keyword>
<dbReference type="PANTHER" id="PTHR43648">
    <property type="entry name" value="ELECTRON TRANSFER FLAVOPROTEIN BETA SUBUNIT LYSINE METHYLTRANSFERASE"/>
    <property type="match status" value="1"/>
</dbReference>
<accession>A0A931GAZ4</accession>
<dbReference type="EMBL" id="JACCQK010000166">
    <property type="protein sequence ID" value="MBG0778984.1"/>
    <property type="molecule type" value="Genomic_DNA"/>
</dbReference>
<organism evidence="3 4">
    <name type="scientific">Desulfotignum balticum</name>
    <dbReference type="NCBI Taxonomy" id="115781"/>
    <lineage>
        <taxon>Bacteria</taxon>
        <taxon>Pseudomonadati</taxon>
        <taxon>Thermodesulfobacteriota</taxon>
        <taxon>Desulfobacteria</taxon>
        <taxon>Desulfobacterales</taxon>
        <taxon>Desulfobacteraceae</taxon>
        <taxon>Desulfotignum</taxon>
    </lineage>
</organism>
<dbReference type="CDD" id="cd02440">
    <property type="entry name" value="AdoMet_MTases"/>
    <property type="match status" value="1"/>
</dbReference>
<evidence type="ECO:0000313" key="4">
    <source>
        <dbReference type="Proteomes" id="UP000706172"/>
    </source>
</evidence>
<dbReference type="AlphaFoldDB" id="A0A931GAZ4"/>
<keyword evidence="2" id="KW-0808">Transferase</keyword>